<dbReference type="Pfam" id="PF16256">
    <property type="entry name" value="DUF4911"/>
    <property type="match status" value="1"/>
</dbReference>
<proteinExistence type="predicted"/>
<dbReference type="InterPro" id="IPR032587">
    <property type="entry name" value="DUF4911"/>
</dbReference>
<dbReference type="EMBL" id="DTPE01000174">
    <property type="protein sequence ID" value="HGE75294.1"/>
    <property type="molecule type" value="Genomic_DNA"/>
</dbReference>
<organism evidence="1">
    <name type="scientific">Mesoaciditoga lauensis</name>
    <dbReference type="NCBI Taxonomy" id="1495039"/>
    <lineage>
        <taxon>Bacteria</taxon>
        <taxon>Thermotogati</taxon>
        <taxon>Thermotogota</taxon>
        <taxon>Thermotogae</taxon>
        <taxon>Mesoaciditogales</taxon>
        <taxon>Mesoaciditogaceae</taxon>
        <taxon>Mesoaciditoga</taxon>
    </lineage>
</organism>
<evidence type="ECO:0000313" key="1">
    <source>
        <dbReference type="EMBL" id="HGE75294.1"/>
    </source>
</evidence>
<reference evidence="1" key="1">
    <citation type="journal article" date="2020" name="mSystems">
        <title>Genome- and Community-Level Interaction Insights into Carbon Utilization and Element Cycling Functions of Hydrothermarchaeota in Hydrothermal Sediment.</title>
        <authorList>
            <person name="Zhou Z."/>
            <person name="Liu Y."/>
            <person name="Xu W."/>
            <person name="Pan J."/>
            <person name="Luo Z.H."/>
            <person name="Li M."/>
        </authorList>
    </citation>
    <scope>NUCLEOTIDE SEQUENCE [LARGE SCALE GENOMIC DNA]</scope>
    <source>
        <strain evidence="1">SpSt-966</strain>
    </source>
</reference>
<accession>A0A7V3REN8</accession>
<dbReference type="AlphaFoldDB" id="A0A7V3REN8"/>
<protein>
    <submittedName>
        <fullName evidence="1">DUF4911 domain-containing protein</fullName>
    </submittedName>
</protein>
<gene>
    <name evidence="1" type="ORF">ENX73_04130</name>
</gene>
<sequence>MSLMEYDLYVRISPEQIHMVNYMLEAEDNLLNIRNIDPKSNLLKIVVIDSDLNDVLKLLEHLKDDLNLEVVKYEPSCGVL</sequence>
<comment type="caution">
    <text evidence="1">The sequence shown here is derived from an EMBL/GenBank/DDBJ whole genome shotgun (WGS) entry which is preliminary data.</text>
</comment>
<name>A0A7V3REN8_9BACT</name>